<dbReference type="Pfam" id="PF13424">
    <property type="entry name" value="TPR_12"/>
    <property type="match status" value="1"/>
</dbReference>
<dbReference type="InterPro" id="IPR002182">
    <property type="entry name" value="NB-ARC"/>
</dbReference>
<dbReference type="AlphaFoldDB" id="A0A5B1L746"/>
<reference evidence="2 3" key="1">
    <citation type="submission" date="2019-09" db="EMBL/GenBank/DDBJ databases">
        <title>Nocardioides panacisoli sp. nov., isolated from the soil of a ginseng field.</title>
        <authorList>
            <person name="Cho C."/>
        </authorList>
    </citation>
    <scope>NUCLEOTIDE SEQUENCE [LARGE SCALE GENOMIC DNA]</scope>
    <source>
        <strain evidence="2 3">BN130099</strain>
    </source>
</reference>
<organism evidence="2 3">
    <name type="scientific">Nocardioides humilatus</name>
    <dbReference type="NCBI Taxonomy" id="2607660"/>
    <lineage>
        <taxon>Bacteria</taxon>
        <taxon>Bacillati</taxon>
        <taxon>Actinomycetota</taxon>
        <taxon>Actinomycetes</taxon>
        <taxon>Propionibacteriales</taxon>
        <taxon>Nocardioidaceae</taxon>
        <taxon>Nocardioides</taxon>
    </lineage>
</organism>
<accession>A0A5B1L746</accession>
<evidence type="ECO:0000313" key="2">
    <source>
        <dbReference type="EMBL" id="KAA1415497.1"/>
    </source>
</evidence>
<evidence type="ECO:0000259" key="1">
    <source>
        <dbReference type="SMART" id="SM00382"/>
    </source>
</evidence>
<evidence type="ECO:0000313" key="3">
    <source>
        <dbReference type="Proteomes" id="UP000325003"/>
    </source>
</evidence>
<dbReference type="PRINTS" id="PR00364">
    <property type="entry name" value="DISEASERSIST"/>
</dbReference>
<dbReference type="SMART" id="SM00028">
    <property type="entry name" value="TPR"/>
    <property type="match status" value="3"/>
</dbReference>
<dbReference type="Gene3D" id="1.25.40.10">
    <property type="entry name" value="Tetratricopeptide repeat domain"/>
    <property type="match status" value="1"/>
</dbReference>
<dbReference type="SMART" id="SM00382">
    <property type="entry name" value="AAA"/>
    <property type="match status" value="1"/>
</dbReference>
<comment type="caution">
    <text evidence="2">The sequence shown here is derived from an EMBL/GenBank/DDBJ whole genome shotgun (WGS) entry which is preliminary data.</text>
</comment>
<dbReference type="SUPFAM" id="SSF52540">
    <property type="entry name" value="P-loop containing nucleoside triphosphate hydrolases"/>
    <property type="match status" value="1"/>
</dbReference>
<dbReference type="Gene3D" id="3.40.50.300">
    <property type="entry name" value="P-loop containing nucleotide triphosphate hydrolases"/>
    <property type="match status" value="1"/>
</dbReference>
<dbReference type="EMBL" id="VUJV01000009">
    <property type="protein sequence ID" value="KAA1415497.1"/>
    <property type="molecule type" value="Genomic_DNA"/>
</dbReference>
<proteinExistence type="predicted"/>
<dbReference type="InterPro" id="IPR011990">
    <property type="entry name" value="TPR-like_helical_dom_sf"/>
</dbReference>
<dbReference type="SUPFAM" id="SSF48452">
    <property type="entry name" value="TPR-like"/>
    <property type="match status" value="1"/>
</dbReference>
<protein>
    <submittedName>
        <fullName evidence="2">Tetratricopeptide repeat protein</fullName>
    </submittedName>
</protein>
<reference evidence="2 3" key="2">
    <citation type="submission" date="2019-09" db="EMBL/GenBank/DDBJ databases">
        <authorList>
            <person name="Jin C."/>
        </authorList>
    </citation>
    <scope>NUCLEOTIDE SEQUENCE [LARGE SCALE GENOMIC DNA]</scope>
    <source>
        <strain evidence="2 3">BN130099</strain>
    </source>
</reference>
<dbReference type="GO" id="GO:0043531">
    <property type="term" value="F:ADP binding"/>
    <property type="evidence" value="ECO:0007669"/>
    <property type="project" value="InterPro"/>
</dbReference>
<dbReference type="Pfam" id="PF00931">
    <property type="entry name" value="NB-ARC"/>
    <property type="match status" value="1"/>
</dbReference>
<dbReference type="PANTHER" id="PTHR47691:SF3">
    <property type="entry name" value="HTH-TYPE TRANSCRIPTIONAL REGULATOR RV0890C-RELATED"/>
    <property type="match status" value="1"/>
</dbReference>
<dbReference type="InterPro" id="IPR003593">
    <property type="entry name" value="AAA+_ATPase"/>
</dbReference>
<dbReference type="InterPro" id="IPR019734">
    <property type="entry name" value="TPR_rpt"/>
</dbReference>
<dbReference type="PANTHER" id="PTHR47691">
    <property type="entry name" value="REGULATOR-RELATED"/>
    <property type="match status" value="1"/>
</dbReference>
<keyword evidence="3" id="KW-1185">Reference proteome</keyword>
<sequence>MAVGSGSGSPPTPDGVTSYDDLVARLQELRIWAGVSYRELHRLVAKSRRDRGIPEIPAVDTVHRALQPGRSRLDVELVVDIAAALLGDPGKAAPWRQAWAAVAGSETPAGIVAISDELPAAHGQFTGRSLELATILDAAGRTDGLPPVVAIEGMGGIGKTTLATQAAHQLASAEKREVLCVNLRGFDDTLLPAEPAAVLGGFLRSLGVPGSQLAGLDLTGRRKRFRELMHDRRAILLLDNAASAEQVAPLLPASSGCVVLVTSRQSLEEVATARLRLTTFTTVEAIELLRSSVGADRIDQEATAAAELIDLVGALPLALELVAARINATPSWTLDDHVDRLQDARQRHQLEQGVELALQTSYRSTGEGHRTLLRRLALHPGTSTDAYAAASLNGDTLASTEQQLADLVEACLLHREGDRFSMHDLVRTFALGRAYDEDPASVRKTAVLRMVTTYGHIAHEAALLHTPEAGTWMLTPAGEPGPMPPLDDSDRAAAWFGAEWPHLIAASLQALDREQPDLSAQVVLAVLRYLDVTGHTDATEALLRRVAAATTGVPRARCLTALILTLFPQARFAEAEQPLTDALQEYRTIGDLAGESSVLNNLGLVHGNLGRPEEAAAMFEESAALAAKTGDAGREMRPLLNLGEVEASLGRNDEALAHLRRADEIAAGLGDDARRTETRLAVGEHLRLTGRYDEAQVELLHARELAERTGFTELSVYVLSGLGAIEGALGRADQAVTLHEEAGRTAREAGLLRAEIDALTEYGDTLDRLDRPVDAARVRAEAEALRPDQIP</sequence>
<name>A0A5B1L746_9ACTN</name>
<dbReference type="Pfam" id="PF13374">
    <property type="entry name" value="TPR_10"/>
    <property type="match status" value="1"/>
</dbReference>
<feature type="domain" description="AAA+ ATPase" evidence="1">
    <location>
        <begin position="145"/>
        <end position="290"/>
    </location>
</feature>
<dbReference type="InterPro" id="IPR027417">
    <property type="entry name" value="P-loop_NTPase"/>
</dbReference>
<gene>
    <name evidence="2" type="ORF">F0U44_21185</name>
</gene>
<dbReference type="Proteomes" id="UP000325003">
    <property type="component" value="Unassembled WGS sequence"/>
</dbReference>
<dbReference type="RefSeq" id="WP_149730371.1">
    <property type="nucleotide sequence ID" value="NZ_VUJV01000009.1"/>
</dbReference>